<protein>
    <submittedName>
        <fullName evidence="1">SRPBCC family protein</fullName>
    </submittedName>
</protein>
<dbReference type="EMBL" id="CP098502">
    <property type="protein sequence ID" value="UTI63474.1"/>
    <property type="molecule type" value="Genomic_DNA"/>
</dbReference>
<dbReference type="Pfam" id="PF10604">
    <property type="entry name" value="Polyketide_cyc2"/>
    <property type="match status" value="1"/>
</dbReference>
<dbReference type="PANTHER" id="PTHR39683">
    <property type="entry name" value="CONSERVED PROTEIN TB16.3"/>
    <property type="match status" value="1"/>
</dbReference>
<name>A0ABY5DSD3_9ACTN</name>
<reference evidence="1 2" key="1">
    <citation type="submission" date="2022-06" db="EMBL/GenBank/DDBJ databases">
        <title>Paraconexibacter antarcticus.</title>
        <authorList>
            <person name="Kim C.S."/>
        </authorList>
    </citation>
    <scope>NUCLEOTIDE SEQUENCE [LARGE SCALE GENOMIC DNA]</scope>
    <source>
        <strain evidence="1 2">02-257</strain>
    </source>
</reference>
<dbReference type="InterPro" id="IPR019587">
    <property type="entry name" value="Polyketide_cyclase/dehydratase"/>
</dbReference>
<sequence length="148" mass="16272">MAIDGSATIEIDAPIERCFEVAADVERSPRWQPEIKSAIVTERGPGGEQTYVETKVDGKVRTLTSDLRFTYDGPTGMSWNQEKGDLKKVSGSWELVDLGDGRTQATYNLHVDFGRTLGLVIRGPLVDILRGQLCDSMPGKLKAFVEAE</sequence>
<evidence type="ECO:0000313" key="2">
    <source>
        <dbReference type="Proteomes" id="UP001056035"/>
    </source>
</evidence>
<evidence type="ECO:0000313" key="1">
    <source>
        <dbReference type="EMBL" id="UTI63474.1"/>
    </source>
</evidence>
<dbReference type="PANTHER" id="PTHR39683:SF4">
    <property type="entry name" value="COENZYME Q-BINDING PROTEIN COQ10 START DOMAIN-CONTAINING PROTEIN"/>
    <property type="match status" value="1"/>
</dbReference>
<keyword evidence="2" id="KW-1185">Reference proteome</keyword>
<organism evidence="1 2">
    <name type="scientific">Paraconexibacter antarcticus</name>
    <dbReference type="NCBI Taxonomy" id="2949664"/>
    <lineage>
        <taxon>Bacteria</taxon>
        <taxon>Bacillati</taxon>
        <taxon>Actinomycetota</taxon>
        <taxon>Thermoleophilia</taxon>
        <taxon>Solirubrobacterales</taxon>
        <taxon>Paraconexibacteraceae</taxon>
        <taxon>Paraconexibacter</taxon>
    </lineage>
</organism>
<dbReference type="RefSeq" id="WP_254570199.1">
    <property type="nucleotide sequence ID" value="NZ_CP098502.1"/>
</dbReference>
<gene>
    <name evidence="1" type="ORF">NBH00_19260</name>
</gene>
<dbReference type="Gene3D" id="3.30.530.20">
    <property type="match status" value="1"/>
</dbReference>
<dbReference type="SUPFAM" id="SSF55961">
    <property type="entry name" value="Bet v1-like"/>
    <property type="match status" value="1"/>
</dbReference>
<dbReference type="Proteomes" id="UP001056035">
    <property type="component" value="Chromosome"/>
</dbReference>
<accession>A0ABY5DSD3</accession>
<proteinExistence type="predicted"/>
<dbReference type="InterPro" id="IPR023393">
    <property type="entry name" value="START-like_dom_sf"/>
</dbReference>